<organism evidence="1">
    <name type="scientific">Tanacetum cinerariifolium</name>
    <name type="common">Dalmatian daisy</name>
    <name type="synonym">Chrysanthemum cinerariifolium</name>
    <dbReference type="NCBI Taxonomy" id="118510"/>
    <lineage>
        <taxon>Eukaryota</taxon>
        <taxon>Viridiplantae</taxon>
        <taxon>Streptophyta</taxon>
        <taxon>Embryophyta</taxon>
        <taxon>Tracheophyta</taxon>
        <taxon>Spermatophyta</taxon>
        <taxon>Magnoliopsida</taxon>
        <taxon>eudicotyledons</taxon>
        <taxon>Gunneridae</taxon>
        <taxon>Pentapetalae</taxon>
        <taxon>asterids</taxon>
        <taxon>campanulids</taxon>
        <taxon>Asterales</taxon>
        <taxon>Asteraceae</taxon>
        <taxon>Asteroideae</taxon>
        <taxon>Anthemideae</taxon>
        <taxon>Anthemidinae</taxon>
        <taxon>Tanacetum</taxon>
    </lineage>
</organism>
<sequence>MDQSARSNPPSSGRTKKENFFKLEYFGELFHKALIELAPTKAEFQSNWYTPSYDFLCGMHRGAHLFLLEGCMVNILIKDQQHVWQSRKVIILKTNRAEKEESLNKICPQIEDLLKSTSEDEPNIKNNTFQDVGVVNGHVPANPFSQPIYGDFSSDLAVLNGFCNLSQSEDEKGDCEHYKYTYSSKQEDQIIREARLNKIAEEEKKKTTRRADELICSHEISY</sequence>
<protein>
    <submittedName>
        <fullName evidence="1">Uncharacterized protein</fullName>
    </submittedName>
</protein>
<dbReference type="AlphaFoldDB" id="A0A699IKR3"/>
<gene>
    <name evidence="1" type="ORF">Tci_535586</name>
</gene>
<accession>A0A699IKR3</accession>
<proteinExistence type="predicted"/>
<dbReference type="EMBL" id="BKCJ010303583">
    <property type="protein sequence ID" value="GEZ63613.1"/>
    <property type="molecule type" value="Genomic_DNA"/>
</dbReference>
<reference evidence="1" key="1">
    <citation type="journal article" date="2019" name="Sci. Rep.">
        <title>Draft genome of Tanacetum cinerariifolium, the natural source of mosquito coil.</title>
        <authorList>
            <person name="Yamashiro T."/>
            <person name="Shiraishi A."/>
            <person name="Satake H."/>
            <person name="Nakayama K."/>
        </authorList>
    </citation>
    <scope>NUCLEOTIDE SEQUENCE</scope>
</reference>
<name>A0A699IKR3_TANCI</name>
<evidence type="ECO:0000313" key="1">
    <source>
        <dbReference type="EMBL" id="GEZ63613.1"/>
    </source>
</evidence>
<comment type="caution">
    <text evidence="1">The sequence shown here is derived from an EMBL/GenBank/DDBJ whole genome shotgun (WGS) entry which is preliminary data.</text>
</comment>